<keyword evidence="1" id="KW-0175">Coiled coil</keyword>
<keyword evidence="3" id="KW-0812">Transmembrane</keyword>
<dbReference type="EnsemblPlants" id="OPUNC06G12550.1">
    <property type="protein sequence ID" value="OPUNC06G12550.1"/>
    <property type="gene ID" value="OPUNC06G12550"/>
</dbReference>
<feature type="coiled-coil region" evidence="1">
    <location>
        <begin position="445"/>
        <end position="489"/>
    </location>
</feature>
<name>A0A0E0LB71_ORYPU</name>
<evidence type="ECO:0000256" key="3">
    <source>
        <dbReference type="SAM" id="Phobius"/>
    </source>
</evidence>
<proteinExistence type="predicted"/>
<feature type="compositionally biased region" description="Basic residues" evidence="2">
    <location>
        <begin position="21"/>
        <end position="38"/>
    </location>
</feature>
<dbReference type="AlphaFoldDB" id="A0A0E0LB71"/>
<sequence length="588" mass="65992">MATATATAYTLRLSPPPSPSPRRHHHHHAPLLPHRPRSRGGATARAAAASWAPTNLASDGSDDGLGGWWLPVPEQQQQQPAERGRGVGIGIAGSGRALAVGLGASAAIALVGMMWHLPSSRKCLQQFVHAPLHYVQEKLSTLESKKAPEEDAGDREWDKIDVSKTALDERVDAKNDDSSQNHMPAGGVHVLFRAPVDPMHEEAFSILKKLQIIEKDASSSEFCTRREFARWKRMHRIIPNILTSGSVRRAFDDIDADDPDFLYIQCIVSSKLSNFLGTSTSDFSSESGNSNFLPNSYLSRFDLVNWKALVEHPFATEPDQKMLSKNVHILDLSSWPDVSSSILMDLMGGEQSIISKVFGNTRRLQPHKPVTKAQAAAALTSGRMEEVIRDELNRLEAENQSQLSVMGEIMEELINRGDIKRYWEDKMKEEESREVAVDEQLQHVLQELANEKTDREKELAVLQKERTALEHQNQELMNLRSEIDGMYDRLAMESLEVMAEEQNLEKLSFDVIRKHQAVSESKSYLEAEKEALTMLRSWVEEEAARVHERAEVLEKAGFGCQYCCLPRKDAVSPGQLFLTRVYTIPFEK</sequence>
<reference evidence="4" key="1">
    <citation type="submission" date="2015-04" db="UniProtKB">
        <authorList>
            <consortium name="EnsemblPlants"/>
        </authorList>
    </citation>
    <scope>IDENTIFICATION</scope>
</reference>
<feature type="transmembrane region" description="Helical" evidence="3">
    <location>
        <begin position="97"/>
        <end position="117"/>
    </location>
</feature>
<dbReference type="PANTHER" id="PTHR33740:SF1">
    <property type="entry name" value="SLH DOMAIN PROTEIN"/>
    <property type="match status" value="1"/>
</dbReference>
<feature type="compositionally biased region" description="Low complexity" evidence="2">
    <location>
        <begin position="1"/>
        <end position="13"/>
    </location>
</feature>
<keyword evidence="3" id="KW-1133">Transmembrane helix</keyword>
<accession>A0A0E0LB71</accession>
<keyword evidence="3" id="KW-0472">Membrane</keyword>
<evidence type="ECO:0000313" key="5">
    <source>
        <dbReference type="Proteomes" id="UP000026962"/>
    </source>
</evidence>
<protein>
    <recommendedName>
        <fullName evidence="6">SLH domain-containing protein</fullName>
    </recommendedName>
</protein>
<keyword evidence="5" id="KW-1185">Reference proteome</keyword>
<dbReference type="PANTHER" id="PTHR33740">
    <property type="entry name" value="GPI-ANCHORED ADHESIN-LIKE PROTEIN"/>
    <property type="match status" value="1"/>
</dbReference>
<evidence type="ECO:0008006" key="6">
    <source>
        <dbReference type="Google" id="ProtNLM"/>
    </source>
</evidence>
<evidence type="ECO:0000256" key="2">
    <source>
        <dbReference type="SAM" id="MobiDB-lite"/>
    </source>
</evidence>
<dbReference type="Gramene" id="OPUNC06G12550.1">
    <property type="protein sequence ID" value="OPUNC06G12550.1"/>
    <property type="gene ID" value="OPUNC06G12550"/>
</dbReference>
<feature type="compositionally biased region" description="Low complexity" evidence="2">
    <location>
        <begin position="39"/>
        <end position="54"/>
    </location>
</feature>
<feature type="region of interest" description="Disordered" evidence="2">
    <location>
        <begin position="1"/>
        <end position="57"/>
    </location>
</feature>
<dbReference type="Proteomes" id="UP000026962">
    <property type="component" value="Chromosome 6"/>
</dbReference>
<organism evidence="4">
    <name type="scientific">Oryza punctata</name>
    <name type="common">Red rice</name>
    <dbReference type="NCBI Taxonomy" id="4537"/>
    <lineage>
        <taxon>Eukaryota</taxon>
        <taxon>Viridiplantae</taxon>
        <taxon>Streptophyta</taxon>
        <taxon>Embryophyta</taxon>
        <taxon>Tracheophyta</taxon>
        <taxon>Spermatophyta</taxon>
        <taxon>Magnoliopsida</taxon>
        <taxon>Liliopsida</taxon>
        <taxon>Poales</taxon>
        <taxon>Poaceae</taxon>
        <taxon>BOP clade</taxon>
        <taxon>Oryzoideae</taxon>
        <taxon>Oryzeae</taxon>
        <taxon>Oryzinae</taxon>
        <taxon>Oryza</taxon>
    </lineage>
</organism>
<evidence type="ECO:0000256" key="1">
    <source>
        <dbReference type="SAM" id="Coils"/>
    </source>
</evidence>
<evidence type="ECO:0000313" key="4">
    <source>
        <dbReference type="EnsemblPlants" id="OPUNC06G12550.1"/>
    </source>
</evidence>
<reference evidence="4" key="2">
    <citation type="submission" date="2018-05" db="EMBL/GenBank/DDBJ databases">
        <title>OpunRS2 (Oryza punctata Reference Sequence Version 2).</title>
        <authorList>
            <person name="Zhang J."/>
            <person name="Kudrna D."/>
            <person name="Lee S."/>
            <person name="Talag J."/>
            <person name="Welchert J."/>
            <person name="Wing R.A."/>
        </authorList>
    </citation>
    <scope>NUCLEOTIDE SEQUENCE [LARGE SCALE GENOMIC DNA]</scope>
</reference>
<dbReference type="eggNOG" id="ENOG502QQDJ">
    <property type="taxonomic scope" value="Eukaryota"/>
</dbReference>
<dbReference type="OMA" id="WNYPRRS"/>